<dbReference type="CDD" id="cd16866">
    <property type="entry name" value="ARID_ARID2"/>
    <property type="match status" value="1"/>
</dbReference>
<dbReference type="EMBL" id="MU825896">
    <property type="protein sequence ID" value="KAJ7383616.1"/>
    <property type="molecule type" value="Genomic_DNA"/>
</dbReference>
<dbReference type="PANTHER" id="PTHR22970:SF14">
    <property type="entry name" value="AT-RICH INTERACTIVE DOMAIN-CONTAINING PROTEIN 2"/>
    <property type="match status" value="1"/>
</dbReference>
<name>A0A9W9ZLA0_9CNID</name>
<protein>
    <submittedName>
        <fullName evidence="5">AT-rich interactive domain-containing protein 2</fullName>
    </submittedName>
</protein>
<dbReference type="Gene3D" id="1.10.150.60">
    <property type="entry name" value="ARID DNA-binding domain"/>
    <property type="match status" value="1"/>
</dbReference>
<evidence type="ECO:0000313" key="5">
    <source>
        <dbReference type="EMBL" id="KAJ7383616.1"/>
    </source>
</evidence>
<dbReference type="InterPro" id="IPR001606">
    <property type="entry name" value="ARID_dom"/>
</dbReference>
<accession>A0A9W9ZLA0</accession>
<dbReference type="OrthoDB" id="338531at2759"/>
<dbReference type="SMART" id="SM01014">
    <property type="entry name" value="ARID"/>
    <property type="match status" value="1"/>
</dbReference>
<evidence type="ECO:0000313" key="6">
    <source>
        <dbReference type="Proteomes" id="UP001163046"/>
    </source>
</evidence>
<proteinExistence type="predicted"/>
<dbReference type="InterPro" id="IPR036431">
    <property type="entry name" value="ARID_dom_sf"/>
</dbReference>
<dbReference type="PANTHER" id="PTHR22970">
    <property type="entry name" value="AT-RICH INTERACTIVE DOMAIN-CONTAINING PROTEIN 2"/>
    <property type="match status" value="1"/>
</dbReference>
<evidence type="ECO:0000256" key="3">
    <source>
        <dbReference type="ARBA" id="ARBA00023242"/>
    </source>
</evidence>
<keyword evidence="2" id="KW-0804">Transcription</keyword>
<gene>
    <name evidence="5" type="primary">ARID2_1</name>
    <name evidence="5" type="ORF">OS493_026802</name>
</gene>
<evidence type="ECO:0000259" key="4">
    <source>
        <dbReference type="PROSITE" id="PS51011"/>
    </source>
</evidence>
<keyword evidence="1" id="KW-0805">Transcription regulation</keyword>
<reference evidence="5" key="1">
    <citation type="submission" date="2023-01" db="EMBL/GenBank/DDBJ databases">
        <title>Genome assembly of the deep-sea coral Lophelia pertusa.</title>
        <authorList>
            <person name="Herrera S."/>
            <person name="Cordes E."/>
        </authorList>
    </citation>
    <scope>NUCLEOTIDE SEQUENCE</scope>
    <source>
        <strain evidence="5">USNM1676648</strain>
        <tissue evidence="5">Polyp</tissue>
    </source>
</reference>
<comment type="caution">
    <text evidence="5">The sequence shown here is derived from an EMBL/GenBank/DDBJ whole genome shotgun (WGS) entry which is preliminary data.</text>
</comment>
<organism evidence="5 6">
    <name type="scientific">Desmophyllum pertusum</name>
    <dbReference type="NCBI Taxonomy" id="174260"/>
    <lineage>
        <taxon>Eukaryota</taxon>
        <taxon>Metazoa</taxon>
        <taxon>Cnidaria</taxon>
        <taxon>Anthozoa</taxon>
        <taxon>Hexacorallia</taxon>
        <taxon>Scleractinia</taxon>
        <taxon>Caryophylliina</taxon>
        <taxon>Caryophylliidae</taxon>
        <taxon>Desmophyllum</taxon>
    </lineage>
</organism>
<evidence type="ECO:0000256" key="2">
    <source>
        <dbReference type="ARBA" id="ARBA00023163"/>
    </source>
</evidence>
<keyword evidence="6" id="KW-1185">Reference proteome</keyword>
<feature type="domain" description="ARID" evidence="4">
    <location>
        <begin position="22"/>
        <end position="114"/>
    </location>
</feature>
<dbReference type="GO" id="GO:0003677">
    <property type="term" value="F:DNA binding"/>
    <property type="evidence" value="ECO:0007669"/>
    <property type="project" value="InterPro"/>
</dbReference>
<dbReference type="Proteomes" id="UP001163046">
    <property type="component" value="Unassembled WGS sequence"/>
</dbReference>
<dbReference type="PROSITE" id="PS51011">
    <property type="entry name" value="ARID"/>
    <property type="match status" value="1"/>
</dbReference>
<evidence type="ECO:0000256" key="1">
    <source>
        <dbReference type="ARBA" id="ARBA00023015"/>
    </source>
</evidence>
<dbReference type="InterPro" id="IPR052406">
    <property type="entry name" value="Chromatin_Remodeling_Comp"/>
</dbReference>
<dbReference type="SUPFAM" id="SSF46774">
    <property type="entry name" value="ARID-like"/>
    <property type="match status" value="1"/>
</dbReference>
<dbReference type="SMART" id="SM00501">
    <property type="entry name" value="BRIGHT"/>
    <property type="match status" value="1"/>
</dbReference>
<sequence>MFQPSHFQKMAKHLGIDSLSYEKEYNGFMAKLKNFHESKGTPFRRLPWLGGQYLDLYLLYRKVTTAGGWLKITEEKRWRDIAEVFNLPPTCTNAAFALRQHYSRYLESFERINFFGKMQRMCCQLGGLIHPLEEAYSQHMYPQ</sequence>
<keyword evidence="3" id="KW-0539">Nucleus</keyword>
<dbReference type="Pfam" id="PF01388">
    <property type="entry name" value="ARID"/>
    <property type="match status" value="1"/>
</dbReference>
<dbReference type="AlphaFoldDB" id="A0A9W9ZLA0"/>